<dbReference type="InterPro" id="IPR031654">
    <property type="entry name" value="Capsid_N"/>
</dbReference>
<dbReference type="GO" id="GO:0005198">
    <property type="term" value="F:structural molecule activity"/>
    <property type="evidence" value="ECO:0007669"/>
    <property type="project" value="InterPro"/>
</dbReference>
<evidence type="ECO:0000313" key="7">
    <source>
        <dbReference type="EMBL" id="QBK88877.1"/>
    </source>
</evidence>
<evidence type="ECO:0000259" key="6">
    <source>
        <dbReference type="Pfam" id="PF16903"/>
    </source>
</evidence>
<reference evidence="7" key="1">
    <citation type="journal article" date="2019" name="MBio">
        <title>Virus Genomes from Deep Sea Sediments Expand the Ocean Megavirome and Support Independent Origins of Viral Gigantism.</title>
        <authorList>
            <person name="Backstrom D."/>
            <person name="Yutin N."/>
            <person name="Jorgensen S.L."/>
            <person name="Dharamshi J."/>
            <person name="Homa F."/>
            <person name="Zaremba-Niedwiedzka K."/>
            <person name="Spang A."/>
            <person name="Wolf Y.I."/>
            <person name="Koonin E.V."/>
            <person name="Ettema T.J."/>
        </authorList>
    </citation>
    <scope>NUCLEOTIDE SEQUENCE</scope>
</reference>
<evidence type="ECO:0000256" key="4">
    <source>
        <dbReference type="SAM" id="MobiDB-lite"/>
    </source>
</evidence>
<evidence type="ECO:0000256" key="3">
    <source>
        <dbReference type="ARBA" id="ARBA00022844"/>
    </source>
</evidence>
<comment type="subcellular location">
    <subcellularLocation>
        <location evidence="1">Virion</location>
    </subcellularLocation>
</comment>
<name>A0A481Z1A9_9VIRU</name>
<dbReference type="EMBL" id="MK500403">
    <property type="protein sequence ID" value="QBK88877.1"/>
    <property type="molecule type" value="Genomic_DNA"/>
</dbReference>
<dbReference type="GO" id="GO:0019028">
    <property type="term" value="C:viral capsid"/>
    <property type="evidence" value="ECO:0007669"/>
    <property type="project" value="UniProtKB-KW"/>
</dbReference>
<dbReference type="Gene3D" id="2.70.9.20">
    <property type="entry name" value="Major capsid protein Vp54"/>
    <property type="match status" value="2"/>
</dbReference>
<evidence type="ECO:0000259" key="5">
    <source>
        <dbReference type="Pfam" id="PF04451"/>
    </source>
</evidence>
<keyword evidence="3" id="KW-0946">Virion</keyword>
<feature type="compositionally biased region" description="Low complexity" evidence="4">
    <location>
        <begin position="421"/>
        <end position="437"/>
    </location>
</feature>
<evidence type="ECO:0000256" key="1">
    <source>
        <dbReference type="ARBA" id="ARBA00004328"/>
    </source>
</evidence>
<dbReference type="SUPFAM" id="SSF49749">
    <property type="entry name" value="Group II dsDNA viruses VP"/>
    <property type="match status" value="3"/>
</dbReference>
<accession>A0A481Z1A9</accession>
<dbReference type="InterPro" id="IPR038519">
    <property type="entry name" value="MCP_C_sf"/>
</dbReference>
<dbReference type="Pfam" id="PF04451">
    <property type="entry name" value="Capsid_NCLDV"/>
    <property type="match status" value="2"/>
</dbReference>
<sequence>MAGGLMQLVAYGAQDVYLTGNPQITFFKVVYRRHTNFSMEHIEHSLNGNPDFGRRSTVCITRNGDLINEIYLMVSLPKIDPCNCGKFAWVRRLGNALIEQVEIEIGGSRIDRQFGIWFDIWFELARPAGAQARGYNKMVGDVPELTRYDSSVKQPYLLFIPLLFWFNRHVGLALPLIALQYHEVRIHFDFRRAEELIVANSTFKDFNMDQVKIQDARLLVNYIYLDSEERRRFAQVGHEYLIEQLQHTGEESVTQQFHKYKLNFNHPSKELIWAMRMGNYNTGKAFMNYTHELDWSLCGPCGILHETAVKLLKESIVVKTCEEEDDCYIDNCDEAARELAPRNGGCWQAFCPSRKVQCEEKYGCITVVNNTSNKILFLNADSLIVKGDRGCPDFYTITGKICAEIILDDDCCKINCPNECDSSCSDSSNGSNGSSSSGRRRRDKDDCDVVCSNVSSTLTVRDLSIPIELMCDTRIERDDPCVFQCWNFGVLIDGSENPVNEALLQLNGHDRFKTREGSFFNYVQPWERHTNTPADGINVYSFAINPEEHQPSGSANLSRIDNTQLNILFKDPTLLPGLPCLNFLNSDNKLFIFDVSYNVLRVMSGMGGLAYSN</sequence>
<dbReference type="InterPro" id="IPR007542">
    <property type="entry name" value="MCP_C"/>
</dbReference>
<organism evidence="7">
    <name type="scientific">Mimivirus LCMiAC01</name>
    <dbReference type="NCBI Taxonomy" id="2506608"/>
    <lineage>
        <taxon>Viruses</taxon>
        <taxon>Varidnaviria</taxon>
        <taxon>Bamfordvirae</taxon>
        <taxon>Nucleocytoviricota</taxon>
        <taxon>Megaviricetes</taxon>
        <taxon>Imitervirales</taxon>
        <taxon>Mimiviridae</taxon>
        <taxon>Klosneuvirinae</taxon>
    </lineage>
</organism>
<feature type="domain" description="Major capsid protein C-terminal" evidence="5">
    <location>
        <begin position="486"/>
        <end position="608"/>
    </location>
</feature>
<dbReference type="Gene3D" id="2.70.9.10">
    <property type="entry name" value="Adenovirus Type 2 Hexon, domain 4"/>
    <property type="match status" value="1"/>
</dbReference>
<proteinExistence type="predicted"/>
<feature type="domain" description="Major capsid protein N-terminal" evidence="6">
    <location>
        <begin position="25"/>
        <end position="226"/>
    </location>
</feature>
<gene>
    <name evidence="7" type="ORF">LCMiAC01_05590</name>
</gene>
<evidence type="ECO:0000256" key="2">
    <source>
        <dbReference type="ARBA" id="ARBA00022561"/>
    </source>
</evidence>
<protein>
    <submittedName>
        <fullName evidence="7">Major capsid protein</fullName>
    </submittedName>
</protein>
<dbReference type="Pfam" id="PF16903">
    <property type="entry name" value="Capsid_N"/>
    <property type="match status" value="1"/>
</dbReference>
<keyword evidence="2" id="KW-0167">Capsid protein</keyword>
<feature type="domain" description="Major capsid protein C-terminal" evidence="5">
    <location>
        <begin position="229"/>
        <end position="289"/>
    </location>
</feature>
<dbReference type="InterPro" id="IPR016112">
    <property type="entry name" value="VP_dsDNA_II"/>
</dbReference>
<feature type="region of interest" description="Disordered" evidence="4">
    <location>
        <begin position="421"/>
        <end position="444"/>
    </location>
</feature>